<dbReference type="SMART" id="SM00751">
    <property type="entry name" value="BSD"/>
    <property type="match status" value="1"/>
</dbReference>
<feature type="region of interest" description="Disordered" evidence="2">
    <location>
        <begin position="279"/>
        <end position="345"/>
    </location>
</feature>
<sequence length="345" mass="39813">MEFIDPVVAADELTANSDGKISQENHNQTEEVVHKLEDEINNAYTLVENNFANLWSNALKNANNLQERYKFEERKKELVEQLNKAKTNLGNKEIVQDNIKNIETQLKDLGEHVKNLETKINYENLSTQANNALDSLDSTLELVEKQAGKYVNQFTSFFSSIVSIDSNDESSNSRNNSETIFSNENYGSSRFDNELFKLHTNEAYFTSPESKEEEEELKNFKSDNKTEEISQLLEKYPNTLTKLMNDLVPVKVSYNLFWYRYFKSEDALKISDQRRKELLEKDSDPEAKSQDKKSTSISTSDAEEEEEFTWDDEDDEDEAVDVAKESASDAKEKKSNSDDNDDDWE</sequence>
<keyword evidence="1" id="KW-0175">Coiled coil</keyword>
<keyword evidence="5" id="KW-1185">Reference proteome</keyword>
<dbReference type="InterPro" id="IPR005607">
    <property type="entry name" value="BSD_dom"/>
</dbReference>
<dbReference type="Gene3D" id="1.10.3970.10">
    <property type="entry name" value="BSD domain"/>
    <property type="match status" value="1"/>
</dbReference>
<evidence type="ECO:0000313" key="4">
    <source>
        <dbReference type="EMBL" id="ODV64843.1"/>
    </source>
</evidence>
<dbReference type="PANTHER" id="PTHR16019">
    <property type="entry name" value="SYNAPSE-ASSOCIATED PROTEIN"/>
    <property type="match status" value="1"/>
</dbReference>
<evidence type="ECO:0000259" key="3">
    <source>
        <dbReference type="PROSITE" id="PS50858"/>
    </source>
</evidence>
<dbReference type="PROSITE" id="PS50858">
    <property type="entry name" value="BSD"/>
    <property type="match status" value="1"/>
</dbReference>
<dbReference type="GO" id="GO:0005737">
    <property type="term" value="C:cytoplasm"/>
    <property type="evidence" value="ECO:0007669"/>
    <property type="project" value="TreeGrafter"/>
</dbReference>
<dbReference type="GeneID" id="30996482"/>
<feature type="coiled-coil region" evidence="1">
    <location>
        <begin position="62"/>
        <end position="119"/>
    </location>
</feature>
<dbReference type="EMBL" id="KV454546">
    <property type="protein sequence ID" value="ODV64843.1"/>
    <property type="molecule type" value="Genomic_DNA"/>
</dbReference>
<feature type="compositionally biased region" description="Basic and acidic residues" evidence="2">
    <location>
        <begin position="321"/>
        <end position="337"/>
    </location>
</feature>
<proteinExistence type="predicted"/>
<evidence type="ECO:0000313" key="5">
    <source>
        <dbReference type="Proteomes" id="UP000095085"/>
    </source>
</evidence>
<gene>
    <name evidence="4" type="ORF">HYPBUDRAFT_154167</name>
</gene>
<feature type="compositionally biased region" description="Acidic residues" evidence="2">
    <location>
        <begin position="301"/>
        <end position="320"/>
    </location>
</feature>
<evidence type="ECO:0000256" key="2">
    <source>
        <dbReference type="SAM" id="MobiDB-lite"/>
    </source>
</evidence>
<protein>
    <submittedName>
        <fullName evidence="4">BSD-domain-containing protein</fullName>
    </submittedName>
</protein>
<feature type="domain" description="BSD" evidence="3">
    <location>
        <begin position="216"/>
        <end position="269"/>
    </location>
</feature>
<dbReference type="InterPro" id="IPR035925">
    <property type="entry name" value="BSD_dom_sf"/>
</dbReference>
<dbReference type="AlphaFoldDB" id="A0A1E4RC91"/>
<dbReference type="SUPFAM" id="SSF140383">
    <property type="entry name" value="BSD domain-like"/>
    <property type="match status" value="1"/>
</dbReference>
<dbReference type="Pfam" id="PF03909">
    <property type="entry name" value="BSD"/>
    <property type="match status" value="1"/>
</dbReference>
<reference evidence="5" key="1">
    <citation type="submission" date="2016-05" db="EMBL/GenBank/DDBJ databases">
        <title>Comparative genomics of biotechnologically important yeasts.</title>
        <authorList>
            <consortium name="DOE Joint Genome Institute"/>
            <person name="Riley R."/>
            <person name="Haridas S."/>
            <person name="Wolfe K.H."/>
            <person name="Lopes M.R."/>
            <person name="Hittinger C.T."/>
            <person name="Goker M."/>
            <person name="Salamov A."/>
            <person name="Wisecaver J."/>
            <person name="Long T.M."/>
            <person name="Aerts A.L."/>
            <person name="Barry K."/>
            <person name="Choi C."/>
            <person name="Clum A."/>
            <person name="Coughlan A.Y."/>
            <person name="Deshpande S."/>
            <person name="Douglass A.P."/>
            <person name="Hanson S.J."/>
            <person name="Klenk H.-P."/>
            <person name="Labutti K."/>
            <person name="Lapidus A."/>
            <person name="Lindquist E."/>
            <person name="Lipzen A."/>
            <person name="Meier-Kolthoff J.P."/>
            <person name="Ohm R.A."/>
            <person name="Otillar R.P."/>
            <person name="Pangilinan J."/>
            <person name="Peng Y."/>
            <person name="Rokas A."/>
            <person name="Rosa C.A."/>
            <person name="Scheuner C."/>
            <person name="Sibirny A.A."/>
            <person name="Slot J.C."/>
            <person name="Stielow J.B."/>
            <person name="Sun H."/>
            <person name="Kurtzman C.P."/>
            <person name="Blackwell M."/>
            <person name="Grigoriev I.V."/>
            <person name="Jeffries T.W."/>
        </authorList>
    </citation>
    <scope>NUCLEOTIDE SEQUENCE [LARGE SCALE GENOMIC DNA]</scope>
    <source>
        <strain evidence="5">NRRL Y-1933</strain>
    </source>
</reference>
<dbReference type="InterPro" id="IPR051494">
    <property type="entry name" value="BSD_domain-containing"/>
</dbReference>
<dbReference type="Proteomes" id="UP000095085">
    <property type="component" value="Unassembled WGS sequence"/>
</dbReference>
<organism evidence="4 5">
    <name type="scientific">Hyphopichia burtonii NRRL Y-1933</name>
    <dbReference type="NCBI Taxonomy" id="984485"/>
    <lineage>
        <taxon>Eukaryota</taxon>
        <taxon>Fungi</taxon>
        <taxon>Dikarya</taxon>
        <taxon>Ascomycota</taxon>
        <taxon>Saccharomycotina</taxon>
        <taxon>Pichiomycetes</taxon>
        <taxon>Debaryomycetaceae</taxon>
        <taxon>Hyphopichia</taxon>
    </lineage>
</organism>
<dbReference type="RefSeq" id="XP_020073910.1">
    <property type="nucleotide sequence ID" value="XM_020221933.1"/>
</dbReference>
<accession>A0A1E4RC91</accession>
<dbReference type="PANTHER" id="PTHR16019:SF5">
    <property type="entry name" value="BSD DOMAIN-CONTAINING PROTEIN 1"/>
    <property type="match status" value="1"/>
</dbReference>
<evidence type="ECO:0000256" key="1">
    <source>
        <dbReference type="SAM" id="Coils"/>
    </source>
</evidence>
<dbReference type="STRING" id="984485.A0A1E4RC91"/>
<dbReference type="OrthoDB" id="73788at2759"/>
<feature type="compositionally biased region" description="Basic and acidic residues" evidence="2">
    <location>
        <begin position="279"/>
        <end position="294"/>
    </location>
</feature>
<name>A0A1E4RC91_9ASCO</name>